<reference evidence="2" key="1">
    <citation type="journal article" date="2013" name="Nature">
        <title>Pan genome of the phytoplankton Emiliania underpins its global distribution.</title>
        <authorList>
            <person name="Read B.A."/>
            <person name="Kegel J."/>
            <person name="Klute M.J."/>
            <person name="Kuo A."/>
            <person name="Lefebvre S.C."/>
            <person name="Maumus F."/>
            <person name="Mayer C."/>
            <person name="Miller J."/>
            <person name="Monier A."/>
            <person name="Salamov A."/>
            <person name="Young J."/>
            <person name="Aguilar M."/>
            <person name="Claverie J.M."/>
            <person name="Frickenhaus S."/>
            <person name="Gonzalez K."/>
            <person name="Herman E.K."/>
            <person name="Lin Y.C."/>
            <person name="Napier J."/>
            <person name="Ogata H."/>
            <person name="Sarno A.F."/>
            <person name="Shmutz J."/>
            <person name="Schroeder D."/>
            <person name="de Vargas C."/>
            <person name="Verret F."/>
            <person name="von Dassow P."/>
            <person name="Valentin K."/>
            <person name="Van de Peer Y."/>
            <person name="Wheeler G."/>
            <person name="Dacks J.B."/>
            <person name="Delwiche C.F."/>
            <person name="Dyhrman S.T."/>
            <person name="Glockner G."/>
            <person name="John U."/>
            <person name="Richards T."/>
            <person name="Worden A.Z."/>
            <person name="Zhang X."/>
            <person name="Grigoriev I.V."/>
            <person name="Allen A.E."/>
            <person name="Bidle K."/>
            <person name="Borodovsky M."/>
            <person name="Bowler C."/>
            <person name="Brownlee C."/>
            <person name="Cock J.M."/>
            <person name="Elias M."/>
            <person name="Gladyshev V.N."/>
            <person name="Groth M."/>
            <person name="Guda C."/>
            <person name="Hadaegh A."/>
            <person name="Iglesias-Rodriguez M.D."/>
            <person name="Jenkins J."/>
            <person name="Jones B.M."/>
            <person name="Lawson T."/>
            <person name="Leese F."/>
            <person name="Lindquist E."/>
            <person name="Lobanov A."/>
            <person name="Lomsadze A."/>
            <person name="Malik S.B."/>
            <person name="Marsh M.E."/>
            <person name="Mackinder L."/>
            <person name="Mock T."/>
            <person name="Mueller-Roeber B."/>
            <person name="Pagarete A."/>
            <person name="Parker M."/>
            <person name="Probert I."/>
            <person name="Quesneville H."/>
            <person name="Raines C."/>
            <person name="Rensing S.A."/>
            <person name="Riano-Pachon D.M."/>
            <person name="Richier S."/>
            <person name="Rokitta S."/>
            <person name="Shiraiwa Y."/>
            <person name="Soanes D.M."/>
            <person name="van der Giezen M."/>
            <person name="Wahlund T.M."/>
            <person name="Williams B."/>
            <person name="Wilson W."/>
            <person name="Wolfe G."/>
            <person name="Wurch L.L."/>
        </authorList>
    </citation>
    <scope>NUCLEOTIDE SEQUENCE</scope>
</reference>
<dbReference type="RefSeq" id="XP_005762974.1">
    <property type="nucleotide sequence ID" value="XM_005762917.1"/>
</dbReference>
<dbReference type="STRING" id="2903.R1D7X6"/>
<dbReference type="eggNOG" id="KOG2025">
    <property type="taxonomic scope" value="Eukaryota"/>
</dbReference>
<evidence type="ECO:0000313" key="1">
    <source>
        <dbReference type="EnsemblProtists" id="EOD10545"/>
    </source>
</evidence>
<evidence type="ECO:0008006" key="3">
    <source>
        <dbReference type="Google" id="ProtNLM"/>
    </source>
</evidence>
<dbReference type="SUPFAM" id="SSF48371">
    <property type="entry name" value="ARM repeat"/>
    <property type="match status" value="1"/>
</dbReference>
<dbReference type="HOGENOM" id="CLU_1194563_0_0_1"/>
<dbReference type="PANTHER" id="PTHR14418:SF5">
    <property type="entry name" value="CONDENSIN COMPLEX SUBUNIT 3"/>
    <property type="match status" value="1"/>
</dbReference>
<dbReference type="AlphaFoldDB" id="A0A0D3IH10"/>
<dbReference type="Proteomes" id="UP000013827">
    <property type="component" value="Unassembled WGS sequence"/>
</dbReference>
<dbReference type="GeneID" id="17256697"/>
<keyword evidence="2" id="KW-1185">Reference proteome</keyword>
<dbReference type="KEGG" id="ehx:EMIHUDRAFT_257700"/>
<dbReference type="EnsemblProtists" id="EOD10545">
    <property type="protein sequence ID" value="EOD10545"/>
    <property type="gene ID" value="EMIHUDRAFT_257700"/>
</dbReference>
<dbReference type="GO" id="GO:0007076">
    <property type="term" value="P:mitotic chromosome condensation"/>
    <property type="evidence" value="ECO:0007669"/>
    <property type="project" value="InterPro"/>
</dbReference>
<sequence length="205" mass="22793">MPPAPLQPQIEAIFNDAQQSLAKHRRCAERLRALQRKADARAFAEALFACIACVLPVFKREPAAERVVEFVVRFLTEAGEDDAGEQDELIGRICLPLLGLSDARDKAVRFRVSQLVGRIMNAMPEEAEVSDDLFVAVEERMLRRCRDKVPVVRACALRALFRLQDPSGPSDAISSELLRMMEHDSSPEVRMAAISTVAPSKPAIR</sequence>
<proteinExistence type="predicted"/>
<name>A0A0D3IH10_EMIH1</name>
<accession>A0A0D3IH10</accession>
<dbReference type="PaxDb" id="2903-EOD10545"/>
<dbReference type="GO" id="GO:0000793">
    <property type="term" value="C:condensed chromosome"/>
    <property type="evidence" value="ECO:0007669"/>
    <property type="project" value="TreeGrafter"/>
</dbReference>
<dbReference type="InterPro" id="IPR011989">
    <property type="entry name" value="ARM-like"/>
</dbReference>
<dbReference type="InterPro" id="IPR016024">
    <property type="entry name" value="ARM-type_fold"/>
</dbReference>
<organism evidence="1 2">
    <name type="scientific">Emiliania huxleyi (strain CCMP1516)</name>
    <dbReference type="NCBI Taxonomy" id="280463"/>
    <lineage>
        <taxon>Eukaryota</taxon>
        <taxon>Haptista</taxon>
        <taxon>Haptophyta</taxon>
        <taxon>Prymnesiophyceae</taxon>
        <taxon>Isochrysidales</taxon>
        <taxon>Noelaerhabdaceae</taxon>
        <taxon>Emiliania</taxon>
    </lineage>
</organism>
<reference evidence="1" key="2">
    <citation type="submission" date="2024-10" db="UniProtKB">
        <authorList>
            <consortium name="EnsemblProtists"/>
        </authorList>
    </citation>
    <scope>IDENTIFICATION</scope>
</reference>
<dbReference type="InterPro" id="IPR027165">
    <property type="entry name" value="CND3"/>
</dbReference>
<dbReference type="Gene3D" id="1.25.10.10">
    <property type="entry name" value="Leucine-rich Repeat Variant"/>
    <property type="match status" value="1"/>
</dbReference>
<evidence type="ECO:0000313" key="2">
    <source>
        <dbReference type="Proteomes" id="UP000013827"/>
    </source>
</evidence>
<protein>
    <recommendedName>
        <fullName evidence="3">Condensin complex subunit 1 C-terminal domain-containing protein</fullName>
    </recommendedName>
</protein>
<dbReference type="PANTHER" id="PTHR14418">
    <property type="entry name" value="CONDENSIN COMPLEX SUBUNIT 3-RELATED"/>
    <property type="match status" value="1"/>
</dbReference>
<dbReference type="GO" id="GO:0000796">
    <property type="term" value="C:condensin complex"/>
    <property type="evidence" value="ECO:0007669"/>
    <property type="project" value="InterPro"/>
</dbReference>